<keyword evidence="2" id="KW-1185">Reference proteome</keyword>
<dbReference type="AlphaFoldDB" id="A0A411WPC7"/>
<dbReference type="EMBL" id="CP034752">
    <property type="protein sequence ID" value="QBH98037.1"/>
    <property type="molecule type" value="Genomic_DNA"/>
</dbReference>
<gene>
    <name evidence="1" type="ORF">EKN56_17540</name>
</gene>
<dbReference type="SUPFAM" id="SSF48431">
    <property type="entry name" value="Lipovitellin-phosvitin complex, superhelical domain"/>
    <property type="match status" value="1"/>
</dbReference>
<organism evidence="1 2">
    <name type="scientific">Limnobaculum zhutongyuii</name>
    <dbReference type="NCBI Taxonomy" id="2498113"/>
    <lineage>
        <taxon>Bacteria</taxon>
        <taxon>Pseudomonadati</taxon>
        <taxon>Pseudomonadota</taxon>
        <taxon>Gammaproteobacteria</taxon>
        <taxon>Enterobacterales</taxon>
        <taxon>Budviciaceae</taxon>
        <taxon>Limnobaculum</taxon>
    </lineage>
</organism>
<name>A0A411WPC7_9GAMM</name>
<evidence type="ECO:0000313" key="2">
    <source>
        <dbReference type="Proteomes" id="UP000293154"/>
    </source>
</evidence>
<dbReference type="KEGG" id="prag:EKN56_17540"/>
<protein>
    <recommendedName>
        <fullName evidence="3">HEAT repeat domain-containing protein</fullName>
    </recommendedName>
</protein>
<dbReference type="InterPro" id="IPR011030">
    <property type="entry name" value="Lipovitellin_superhlx_dom"/>
</dbReference>
<proteinExistence type="predicted"/>
<reference evidence="1 2" key="1">
    <citation type="submission" date="2019-03" db="EMBL/GenBank/DDBJ databases">
        <title>Pragia sp. nov. isolated from the gut tract of Carduelis flavirostris.</title>
        <authorList>
            <person name="Ge Y."/>
        </authorList>
    </citation>
    <scope>NUCLEOTIDE SEQUENCE [LARGE SCALE GENOMIC DNA]</scope>
    <source>
        <strain evidence="1 2">CF-458</strain>
    </source>
</reference>
<dbReference type="Proteomes" id="UP000293154">
    <property type="component" value="Chromosome"/>
</dbReference>
<dbReference type="RefSeq" id="WP_130592991.1">
    <property type="nucleotide sequence ID" value="NZ_CP034752.1"/>
</dbReference>
<evidence type="ECO:0008006" key="3">
    <source>
        <dbReference type="Google" id="ProtNLM"/>
    </source>
</evidence>
<accession>A0A411WPC7</accession>
<evidence type="ECO:0000313" key="1">
    <source>
        <dbReference type="EMBL" id="QBH98037.1"/>
    </source>
</evidence>
<sequence length="267" mass="30112">MSARQFLHHFPEQDATEKERRRVATLPLAEQTTYYVGRLGYYEDINCEEAEQWLIACGAPAIPALLELFADDDRAWKIAMILGLIGEPNVETIAKLRELLLLTRNKSTANWCASALGYLGDFDWLLAQSEMSKALEFIVVGCCANFRAFRDRGAKSLHLDYSPLEKLFQLHPESITLAEDVLKPGSSYCEIVAAEIPEALRGLLSPHPVIRRHAVSVLDNRMLGESLGIDVIKPIQVEVTILAKNDKDETVRYLAELTLKSMKKWRL</sequence>
<dbReference type="OrthoDB" id="5186094at2"/>